<dbReference type="Proteomes" id="UP000499080">
    <property type="component" value="Unassembled WGS sequence"/>
</dbReference>
<dbReference type="AlphaFoldDB" id="A0A4Y2DAC3"/>
<comment type="caution">
    <text evidence="2">The sequence shown here is derived from an EMBL/GenBank/DDBJ whole genome shotgun (WGS) entry which is preliminary data.</text>
</comment>
<dbReference type="InterPro" id="IPR025476">
    <property type="entry name" value="Helitron_helicase-like"/>
</dbReference>
<dbReference type="OrthoDB" id="6436573at2759"/>
<protein>
    <recommendedName>
        <fullName evidence="1">Helitron helicase-like domain-containing protein</fullName>
    </recommendedName>
</protein>
<reference evidence="2 3" key="1">
    <citation type="journal article" date="2019" name="Sci. Rep.">
        <title>Orb-weaving spider Araneus ventricosus genome elucidates the spidroin gene catalogue.</title>
        <authorList>
            <person name="Kono N."/>
            <person name="Nakamura H."/>
            <person name="Ohtoshi R."/>
            <person name="Moran D.A.P."/>
            <person name="Shinohara A."/>
            <person name="Yoshida Y."/>
            <person name="Fujiwara M."/>
            <person name="Mori M."/>
            <person name="Tomita M."/>
            <person name="Arakawa K."/>
        </authorList>
    </citation>
    <scope>NUCLEOTIDE SEQUENCE [LARGE SCALE GENOMIC DNA]</scope>
</reference>
<accession>A0A4Y2DAC3</accession>
<dbReference type="EMBL" id="BGPR01000319">
    <property type="protein sequence ID" value="GBM12834.1"/>
    <property type="molecule type" value="Genomic_DNA"/>
</dbReference>
<feature type="domain" description="Helitron helicase-like" evidence="1">
    <location>
        <begin position="33"/>
        <end position="131"/>
    </location>
</feature>
<dbReference type="Pfam" id="PF14214">
    <property type="entry name" value="Helitron_like_N"/>
    <property type="match status" value="1"/>
</dbReference>
<sequence>MFSRGEDGYAINLNQVEPGTSNQFNKTVSAMSFYAYRLMVRSTENRLLNYIQLLHQYLVDTYAKIQAELLLFIRLNQKKLRVDEYIHLKEDAIKNDSDPANHGKLVILPSTFTGCPRNMHEYAQDAAFVMEEIHHYSSHTLSIQIAKRWHKM</sequence>
<gene>
    <name evidence="2" type="ORF">AVEN_247603_1</name>
</gene>
<evidence type="ECO:0000313" key="2">
    <source>
        <dbReference type="EMBL" id="GBM12834.1"/>
    </source>
</evidence>
<keyword evidence="3" id="KW-1185">Reference proteome</keyword>
<dbReference type="PANTHER" id="PTHR45786">
    <property type="entry name" value="DNA BINDING PROTEIN-LIKE"/>
    <property type="match status" value="1"/>
</dbReference>
<name>A0A4Y2DAC3_ARAVE</name>
<dbReference type="PANTHER" id="PTHR45786:SF74">
    <property type="entry name" value="ATP-DEPENDENT DNA HELICASE"/>
    <property type="match status" value="1"/>
</dbReference>
<evidence type="ECO:0000313" key="3">
    <source>
        <dbReference type="Proteomes" id="UP000499080"/>
    </source>
</evidence>
<proteinExistence type="predicted"/>
<organism evidence="2 3">
    <name type="scientific">Araneus ventricosus</name>
    <name type="common">Orbweaver spider</name>
    <name type="synonym">Epeira ventricosa</name>
    <dbReference type="NCBI Taxonomy" id="182803"/>
    <lineage>
        <taxon>Eukaryota</taxon>
        <taxon>Metazoa</taxon>
        <taxon>Ecdysozoa</taxon>
        <taxon>Arthropoda</taxon>
        <taxon>Chelicerata</taxon>
        <taxon>Arachnida</taxon>
        <taxon>Araneae</taxon>
        <taxon>Araneomorphae</taxon>
        <taxon>Entelegynae</taxon>
        <taxon>Araneoidea</taxon>
        <taxon>Araneidae</taxon>
        <taxon>Araneus</taxon>
    </lineage>
</organism>
<evidence type="ECO:0000259" key="1">
    <source>
        <dbReference type="Pfam" id="PF14214"/>
    </source>
</evidence>